<sequence>MDINVVDKKVKYLSKLRSQYKEIEEAKTRVGNASIGVLGINCPSEGKPSCERSYVGRFVQDFEIDERLVTIWKDGIVLELENRLLAIENEIEKALGGMPDEQ</sequence>
<name>A0A7W1T6V1_9LIST</name>
<evidence type="ECO:0000313" key="1">
    <source>
        <dbReference type="EMBL" id="MBA3926576.1"/>
    </source>
</evidence>
<comment type="caution">
    <text evidence="1">The sequence shown here is derived from an EMBL/GenBank/DDBJ whole genome shotgun (WGS) entry which is preliminary data.</text>
</comment>
<keyword evidence="2" id="KW-1185">Reference proteome</keyword>
<dbReference type="AlphaFoldDB" id="A0A7W1T6V1"/>
<gene>
    <name evidence="1" type="ORF">HPK16_09495</name>
</gene>
<accession>A0A7W1T6V1</accession>
<dbReference type="EMBL" id="JABJVM010000008">
    <property type="protein sequence ID" value="MBA3926576.1"/>
    <property type="molecule type" value="Genomic_DNA"/>
</dbReference>
<reference evidence="1 2" key="1">
    <citation type="submission" date="2020-08" db="EMBL/GenBank/DDBJ databases">
        <title>Listeria ohnekaius sp. nov. and Listeria portnoyii sp. nov. isolated from non-agricultural and natural environments.</title>
        <authorList>
            <person name="Weller D."/>
            <person name="Belias A.M."/>
            <person name="Liao J."/>
            <person name="Guo S."/>
            <person name="Orsi R.H."/>
            <person name="Wiedmann M."/>
        </authorList>
    </citation>
    <scope>NUCLEOTIDE SEQUENCE [LARGE SCALE GENOMIC DNA]</scope>
    <source>
        <strain evidence="1 2">FSL W9-0585</strain>
    </source>
</reference>
<dbReference type="Proteomes" id="UP000548787">
    <property type="component" value="Unassembled WGS sequence"/>
</dbReference>
<proteinExistence type="predicted"/>
<evidence type="ECO:0000313" key="2">
    <source>
        <dbReference type="Proteomes" id="UP000548787"/>
    </source>
</evidence>
<organism evidence="1 2">
    <name type="scientific">Listeria rustica</name>
    <dbReference type="NCBI Taxonomy" id="2713503"/>
    <lineage>
        <taxon>Bacteria</taxon>
        <taxon>Bacillati</taxon>
        <taxon>Bacillota</taxon>
        <taxon>Bacilli</taxon>
        <taxon>Bacillales</taxon>
        <taxon>Listeriaceae</taxon>
        <taxon>Listeria</taxon>
    </lineage>
</organism>
<protein>
    <submittedName>
        <fullName evidence="1">Uncharacterized protein</fullName>
    </submittedName>
</protein>
<dbReference type="RefSeq" id="WP_059140768.1">
    <property type="nucleotide sequence ID" value="NZ_JABJVM010000008.1"/>
</dbReference>